<dbReference type="EMBL" id="JAOEGN010000020">
    <property type="protein sequence ID" value="MCU0105655.1"/>
    <property type="molecule type" value="Genomic_DNA"/>
</dbReference>
<evidence type="ECO:0000256" key="1">
    <source>
        <dbReference type="ARBA" id="ARBA00010641"/>
    </source>
</evidence>
<keyword evidence="4" id="KW-0238">DNA-binding</keyword>
<protein>
    <submittedName>
        <fullName evidence="7">Sigma-70 family RNA polymerase sigma factor</fullName>
    </submittedName>
</protein>
<organism evidence="7 8">
    <name type="scientific">Paracholeplasma vituli</name>
    <dbReference type="NCBI Taxonomy" id="69473"/>
    <lineage>
        <taxon>Bacteria</taxon>
        <taxon>Bacillati</taxon>
        <taxon>Mycoplasmatota</taxon>
        <taxon>Mollicutes</taxon>
        <taxon>Acholeplasmatales</taxon>
        <taxon>Acholeplasmataceae</taxon>
        <taxon>Paracholeplasma</taxon>
    </lineage>
</organism>
<dbReference type="SUPFAM" id="SSF88659">
    <property type="entry name" value="Sigma3 and sigma4 domains of RNA polymerase sigma factors"/>
    <property type="match status" value="1"/>
</dbReference>
<dbReference type="Pfam" id="PF04542">
    <property type="entry name" value="Sigma70_r2"/>
    <property type="match status" value="1"/>
</dbReference>
<dbReference type="InterPro" id="IPR013324">
    <property type="entry name" value="RNA_pol_sigma_r3/r4-like"/>
</dbReference>
<sequence length="172" mass="20171">MHISSKLIRDMKHGSEEAFNTIYEHYHKLIYYIVIQYVKNSEVAKDLTQDAFIKMYNAVRSNEEPRNFHPWFVTLTKNIVFDHFRRNRLNQYDINSEKTLAEFPDPSYQAAPGVISFQSLSPLEKQILDYKIVFNLTFKEIADTTGMTLSVVTKIYYGMLEKLRIEMGGNTI</sequence>
<dbReference type="Gene3D" id="1.10.1740.10">
    <property type="match status" value="1"/>
</dbReference>
<evidence type="ECO:0000313" key="7">
    <source>
        <dbReference type="EMBL" id="MCU0105655.1"/>
    </source>
</evidence>
<dbReference type="PANTHER" id="PTHR43133:SF8">
    <property type="entry name" value="RNA POLYMERASE SIGMA FACTOR HI_1459-RELATED"/>
    <property type="match status" value="1"/>
</dbReference>
<comment type="caution">
    <text evidence="7">The sequence shown here is derived from an EMBL/GenBank/DDBJ whole genome shotgun (WGS) entry which is preliminary data.</text>
</comment>
<dbReference type="InterPro" id="IPR013325">
    <property type="entry name" value="RNA_pol_sigma_r2"/>
</dbReference>
<comment type="similarity">
    <text evidence="1">Belongs to the sigma-70 factor family. ECF subfamily.</text>
</comment>
<name>A0ABT2PXH1_9MOLU</name>
<evidence type="ECO:0000256" key="4">
    <source>
        <dbReference type="ARBA" id="ARBA00023125"/>
    </source>
</evidence>
<evidence type="ECO:0000313" key="8">
    <source>
        <dbReference type="Proteomes" id="UP001209076"/>
    </source>
</evidence>
<dbReference type="NCBIfam" id="TIGR02937">
    <property type="entry name" value="sigma70-ECF"/>
    <property type="match status" value="1"/>
</dbReference>
<keyword evidence="3" id="KW-0731">Sigma factor</keyword>
<accession>A0ABT2PXH1</accession>
<keyword evidence="2" id="KW-0805">Transcription regulation</keyword>
<dbReference type="InterPro" id="IPR039425">
    <property type="entry name" value="RNA_pol_sigma-70-like"/>
</dbReference>
<dbReference type="InterPro" id="IPR014284">
    <property type="entry name" value="RNA_pol_sigma-70_dom"/>
</dbReference>
<evidence type="ECO:0000259" key="6">
    <source>
        <dbReference type="Pfam" id="PF04542"/>
    </source>
</evidence>
<dbReference type="PANTHER" id="PTHR43133">
    <property type="entry name" value="RNA POLYMERASE ECF-TYPE SIGMA FACTO"/>
    <property type="match status" value="1"/>
</dbReference>
<dbReference type="InterPro" id="IPR007627">
    <property type="entry name" value="RNA_pol_sigma70_r2"/>
</dbReference>
<dbReference type="Proteomes" id="UP001209076">
    <property type="component" value="Unassembled WGS sequence"/>
</dbReference>
<keyword evidence="5" id="KW-0804">Transcription</keyword>
<proteinExistence type="inferred from homology"/>
<evidence type="ECO:0000256" key="3">
    <source>
        <dbReference type="ARBA" id="ARBA00023082"/>
    </source>
</evidence>
<evidence type="ECO:0000256" key="5">
    <source>
        <dbReference type="ARBA" id="ARBA00023163"/>
    </source>
</evidence>
<reference evidence="8" key="1">
    <citation type="submission" date="2023-07" db="EMBL/GenBank/DDBJ databases">
        <title>Novel Mycoplasma species identified in domestic and wild animals.</title>
        <authorList>
            <person name="Volokhov D.V."/>
            <person name="Furtak V.A."/>
            <person name="Zagorodnyaya T.A."/>
        </authorList>
    </citation>
    <scope>NUCLEOTIDE SEQUENCE [LARGE SCALE GENOMIC DNA]</scope>
    <source>
        <strain evidence="8">92-19</strain>
    </source>
</reference>
<feature type="domain" description="RNA polymerase sigma-70 region 2" evidence="6">
    <location>
        <begin position="22"/>
        <end position="88"/>
    </location>
</feature>
<dbReference type="RefSeq" id="WP_262096974.1">
    <property type="nucleotide sequence ID" value="NZ_JAOEGN010000020.1"/>
</dbReference>
<evidence type="ECO:0000256" key="2">
    <source>
        <dbReference type="ARBA" id="ARBA00023015"/>
    </source>
</evidence>
<keyword evidence="8" id="KW-1185">Reference proteome</keyword>
<dbReference type="SUPFAM" id="SSF88946">
    <property type="entry name" value="Sigma2 domain of RNA polymerase sigma factors"/>
    <property type="match status" value="1"/>
</dbReference>
<gene>
    <name evidence="7" type="ORF">N7603_08285</name>
</gene>